<keyword evidence="2" id="KW-1185">Reference proteome</keyword>
<dbReference type="Gene3D" id="3.40.50.10320">
    <property type="entry name" value="LmbE-like"/>
    <property type="match status" value="1"/>
</dbReference>
<dbReference type="SUPFAM" id="SSF102588">
    <property type="entry name" value="LmbE-like"/>
    <property type="match status" value="1"/>
</dbReference>
<dbReference type="InterPro" id="IPR003737">
    <property type="entry name" value="GlcNAc_PI_deacetylase-related"/>
</dbReference>
<proteinExistence type="predicted"/>
<evidence type="ECO:0000313" key="1">
    <source>
        <dbReference type="EMBL" id="MFC7337009.1"/>
    </source>
</evidence>
<dbReference type="Proteomes" id="UP001596472">
    <property type="component" value="Unassembled WGS sequence"/>
</dbReference>
<protein>
    <submittedName>
        <fullName evidence="1">PIG-L deacetylase family protein</fullName>
        <ecNumber evidence="1">3.5.1.-</ecNumber>
    </submittedName>
</protein>
<gene>
    <name evidence="1" type="ORF">ACFQY0_07465</name>
</gene>
<organism evidence="1 2">
    <name type="scientific">Haloferula chungangensis</name>
    <dbReference type="NCBI Taxonomy" id="1048331"/>
    <lineage>
        <taxon>Bacteria</taxon>
        <taxon>Pseudomonadati</taxon>
        <taxon>Verrucomicrobiota</taxon>
        <taxon>Verrucomicrobiia</taxon>
        <taxon>Verrucomicrobiales</taxon>
        <taxon>Verrucomicrobiaceae</taxon>
        <taxon>Haloferula</taxon>
    </lineage>
</organism>
<dbReference type="InterPro" id="IPR024078">
    <property type="entry name" value="LmbE-like_dom_sf"/>
</dbReference>
<dbReference type="RefSeq" id="WP_379710914.1">
    <property type="nucleotide sequence ID" value="NZ_JBHTBS010000003.1"/>
</dbReference>
<evidence type="ECO:0000313" key="2">
    <source>
        <dbReference type="Proteomes" id="UP001596472"/>
    </source>
</evidence>
<dbReference type="EC" id="3.5.1.-" evidence="1"/>
<reference evidence="2" key="1">
    <citation type="journal article" date="2019" name="Int. J. Syst. Evol. Microbiol.">
        <title>The Global Catalogue of Microorganisms (GCM) 10K type strain sequencing project: providing services to taxonomists for standard genome sequencing and annotation.</title>
        <authorList>
            <consortium name="The Broad Institute Genomics Platform"/>
            <consortium name="The Broad Institute Genome Sequencing Center for Infectious Disease"/>
            <person name="Wu L."/>
            <person name="Ma J."/>
        </authorList>
    </citation>
    <scope>NUCLEOTIDE SEQUENCE [LARGE SCALE GENOMIC DNA]</scope>
    <source>
        <strain evidence="2">CGMCC 4.1467</strain>
    </source>
</reference>
<accession>A0ABW2L6V9</accession>
<dbReference type="EMBL" id="JBHTBS010000003">
    <property type="protein sequence ID" value="MFC7337009.1"/>
    <property type="molecule type" value="Genomic_DNA"/>
</dbReference>
<dbReference type="GO" id="GO:0016787">
    <property type="term" value="F:hydrolase activity"/>
    <property type="evidence" value="ECO:0007669"/>
    <property type="project" value="UniProtKB-KW"/>
</dbReference>
<comment type="caution">
    <text evidence="1">The sequence shown here is derived from an EMBL/GenBank/DDBJ whole genome shotgun (WGS) entry which is preliminary data.</text>
</comment>
<dbReference type="Pfam" id="PF02585">
    <property type="entry name" value="PIG-L"/>
    <property type="match status" value="1"/>
</dbReference>
<sequence>MNFHQASADCFIPDASPLPGALSRTTHLAIGAHQDDLEFFAYHGIAHCYGKKDAWFSGITCTDGAGSSRSGAYADVGDSEMQAIRAEEQRRAATLGEYGSIIQLGYPSAEIKDSNNTHIIEDLSTVLSIARPEVVYLHNPADKHDTHVAVLLRSLRALRSLPADQRPKQAWGCEIWRDLDWLIDQDKGLLPTTAHPELQASLNQVFESQIQGGKRYDLAVMGRRLAHATFLDSHHSDTETGFTFAMDLTPLVHDNHLDIVDFTLSYAERLKTDIELRLNKFR</sequence>
<keyword evidence="1" id="KW-0378">Hydrolase</keyword>
<name>A0ABW2L6V9_9BACT</name>